<proteinExistence type="predicted"/>
<evidence type="ECO:0000313" key="1">
    <source>
        <dbReference type="EMBL" id="SDF25360.1"/>
    </source>
</evidence>
<sequence length="96" mass="10998">MMEMRQLALDDRYTATSDEVLLNGAQGLLVAMTNQIGSGFALEYRTREEVDRFLVAEPYRVSVHPMTVMVPERHPGFQEDELRRQLSEIDTSKLVP</sequence>
<gene>
    <name evidence="1" type="ORF">SAMN05216337_104918</name>
</gene>
<name>A0A1G7JKA0_9BRAD</name>
<dbReference type="RefSeq" id="WP_092089128.1">
    <property type="nucleotide sequence ID" value="NZ_JACMYN010000083.1"/>
</dbReference>
<accession>A0A1G7JKA0</accession>
<dbReference type="Proteomes" id="UP000199245">
    <property type="component" value="Unassembled WGS sequence"/>
</dbReference>
<dbReference type="AlphaFoldDB" id="A0A1G7JKA0"/>
<reference evidence="1 2" key="1">
    <citation type="submission" date="2016-10" db="EMBL/GenBank/DDBJ databases">
        <authorList>
            <person name="de Groot N.N."/>
        </authorList>
    </citation>
    <scope>NUCLEOTIDE SEQUENCE [LARGE SCALE GENOMIC DNA]</scope>
    <source>
        <strain evidence="1 2">R5</strain>
    </source>
</reference>
<organism evidence="1 2">
    <name type="scientific">Bradyrhizobium brasilense</name>
    <dbReference type="NCBI Taxonomy" id="1419277"/>
    <lineage>
        <taxon>Bacteria</taxon>
        <taxon>Pseudomonadati</taxon>
        <taxon>Pseudomonadota</taxon>
        <taxon>Alphaproteobacteria</taxon>
        <taxon>Hyphomicrobiales</taxon>
        <taxon>Nitrobacteraceae</taxon>
        <taxon>Bradyrhizobium</taxon>
    </lineage>
</organism>
<dbReference type="EMBL" id="FMZW01000049">
    <property type="protein sequence ID" value="SDF25360.1"/>
    <property type="molecule type" value="Genomic_DNA"/>
</dbReference>
<evidence type="ECO:0000313" key="2">
    <source>
        <dbReference type="Proteomes" id="UP000199245"/>
    </source>
</evidence>
<protein>
    <submittedName>
        <fullName evidence="1">Uncharacterized protein</fullName>
    </submittedName>
</protein>